<evidence type="ECO:0000256" key="2">
    <source>
        <dbReference type="SAM" id="Phobius"/>
    </source>
</evidence>
<feature type="domain" description="GerMN" evidence="3">
    <location>
        <begin position="141"/>
        <end position="229"/>
    </location>
</feature>
<evidence type="ECO:0000313" key="4">
    <source>
        <dbReference type="EMBL" id="PSB55819.1"/>
    </source>
</evidence>
<reference evidence="4 5" key="1">
    <citation type="submission" date="2018-03" db="EMBL/GenBank/DDBJ databases">
        <title>The ancient ancestry and fast evolution of plastids.</title>
        <authorList>
            <person name="Moore K.R."/>
            <person name="Magnabosco C."/>
            <person name="Momper L."/>
            <person name="Gold D.A."/>
            <person name="Bosak T."/>
            <person name="Fournier G.P."/>
        </authorList>
    </citation>
    <scope>NUCLEOTIDE SEQUENCE [LARGE SCALE GENOMIC DNA]</scope>
    <source>
        <strain evidence="4 5">CCALA 037</strain>
    </source>
</reference>
<evidence type="ECO:0000259" key="3">
    <source>
        <dbReference type="SMART" id="SM00909"/>
    </source>
</evidence>
<evidence type="ECO:0000313" key="5">
    <source>
        <dbReference type="Proteomes" id="UP000238937"/>
    </source>
</evidence>
<feature type="compositionally biased region" description="Low complexity" evidence="1">
    <location>
        <begin position="79"/>
        <end position="96"/>
    </location>
</feature>
<feature type="region of interest" description="Disordered" evidence="1">
    <location>
        <begin position="117"/>
        <end position="141"/>
    </location>
</feature>
<keyword evidence="2" id="KW-0812">Transmembrane</keyword>
<keyword evidence="5" id="KW-1185">Reference proteome</keyword>
<dbReference type="RefSeq" id="WP_106305629.1">
    <property type="nucleotide sequence ID" value="NZ_PVWO01000162.1"/>
</dbReference>
<organism evidence="4 5">
    <name type="scientific">Chamaesiphon polymorphus CCALA 037</name>
    <dbReference type="NCBI Taxonomy" id="2107692"/>
    <lineage>
        <taxon>Bacteria</taxon>
        <taxon>Bacillati</taxon>
        <taxon>Cyanobacteriota</taxon>
        <taxon>Cyanophyceae</taxon>
        <taxon>Gomontiellales</taxon>
        <taxon>Chamaesiphonaceae</taxon>
        <taxon>Chamaesiphon</taxon>
    </lineage>
</organism>
<feature type="region of interest" description="Disordered" evidence="1">
    <location>
        <begin position="79"/>
        <end position="102"/>
    </location>
</feature>
<dbReference type="SMART" id="SM00909">
    <property type="entry name" value="Germane"/>
    <property type="match status" value="1"/>
</dbReference>
<dbReference type="EMBL" id="PVWO01000162">
    <property type="protein sequence ID" value="PSB55819.1"/>
    <property type="molecule type" value="Genomic_DNA"/>
</dbReference>
<gene>
    <name evidence="4" type="ORF">C7B77_13825</name>
</gene>
<protein>
    <recommendedName>
        <fullName evidence="3">GerMN domain-containing protein</fullName>
    </recommendedName>
</protein>
<name>A0A2T1GEE8_9CYAN</name>
<comment type="caution">
    <text evidence="4">The sequence shown here is derived from an EMBL/GenBank/DDBJ whole genome shotgun (WGS) entry which is preliminary data.</text>
</comment>
<proteinExistence type="predicted"/>
<keyword evidence="2" id="KW-0472">Membrane</keyword>
<dbReference type="OrthoDB" id="510914at2"/>
<dbReference type="InterPro" id="IPR019606">
    <property type="entry name" value="GerMN"/>
</dbReference>
<dbReference type="AlphaFoldDB" id="A0A2T1GEE8"/>
<feature type="transmembrane region" description="Helical" evidence="2">
    <location>
        <begin position="12"/>
        <end position="34"/>
    </location>
</feature>
<keyword evidence="2" id="KW-1133">Transmembrane helix</keyword>
<accession>A0A2T1GEE8</accession>
<dbReference type="Pfam" id="PF10646">
    <property type="entry name" value="Germane"/>
    <property type="match status" value="1"/>
</dbReference>
<dbReference type="Proteomes" id="UP000238937">
    <property type="component" value="Unassembled WGS sequence"/>
</dbReference>
<evidence type="ECO:0000256" key="1">
    <source>
        <dbReference type="SAM" id="MobiDB-lite"/>
    </source>
</evidence>
<sequence>MEERKSISKNVVATISAIALAATVAGGGIAWLTMQNRPQTSKPNTITPSNPITVDPAKVQTPTATPIPTATTTVAAPTFPVQTPTTGVETTKPTTPSFANNNSDTVKIWRLDDDGKKTFLVPQDRPNPNPGSTASSPDARVKNSLSSLIASAGKTDGKLTSTIPVGTKILSAKVMADGIHVDLSKEFTKGDGATSMIGRLGQVVYTATAQNPTAPVWITVEGKKLEVLGEVGVEVRQPVTRESYNRDFPITPSSTTNP</sequence>